<evidence type="ECO:0000256" key="2">
    <source>
        <dbReference type="ARBA" id="ARBA00012962"/>
    </source>
</evidence>
<keyword evidence="6 8" id="KW-0057">Aromatic amino acid biosynthesis</keyword>
<evidence type="ECO:0000313" key="12">
    <source>
        <dbReference type="EMBL" id="MCD2493543.1"/>
    </source>
</evidence>
<dbReference type="PANTHER" id="PTHR21089">
    <property type="entry name" value="SHIKIMATE DEHYDROGENASE"/>
    <property type="match status" value="1"/>
</dbReference>
<comment type="function">
    <text evidence="8">Involved in the biosynthesis of the chorismate, which leads to the biosynthesis of aromatic amino acids. Catalyzes the reversible NADPH linked reduction of 3-dehydroshikimate (DHSA) to yield shikimate (SA).</text>
</comment>
<keyword evidence="13" id="KW-1185">Reference proteome</keyword>
<dbReference type="InterPro" id="IPR013708">
    <property type="entry name" value="Shikimate_DH-bd_N"/>
</dbReference>
<dbReference type="Gene3D" id="3.40.50.10860">
    <property type="entry name" value="Leucine Dehydrogenase, chain A, domain 1"/>
    <property type="match status" value="1"/>
</dbReference>
<organism evidence="12 13">
    <name type="scientific">Lientehia hominis</name>
    <dbReference type="NCBI Taxonomy" id="2897778"/>
    <lineage>
        <taxon>Bacteria</taxon>
        <taxon>Bacillati</taxon>
        <taxon>Bacillota</taxon>
        <taxon>Clostridia</taxon>
        <taxon>Lachnospirales</taxon>
        <taxon>Lachnospiraceae</taxon>
        <taxon>Lientehia</taxon>
    </lineage>
</organism>
<dbReference type="Pfam" id="PF08501">
    <property type="entry name" value="Shikimate_dh_N"/>
    <property type="match status" value="1"/>
</dbReference>
<comment type="caution">
    <text evidence="12">The sequence shown here is derived from an EMBL/GenBank/DDBJ whole genome shotgun (WGS) entry which is preliminary data.</text>
</comment>
<comment type="pathway">
    <text evidence="1 8">Metabolic intermediate biosynthesis; chorismate biosynthesis; chorismate from D-erythrose 4-phosphate and phosphoenolpyruvate: step 4/7.</text>
</comment>
<dbReference type="SUPFAM" id="SSF53223">
    <property type="entry name" value="Aminoacid dehydrogenase-like, N-terminal domain"/>
    <property type="match status" value="1"/>
</dbReference>
<accession>A0AAP2W8I0</accession>
<dbReference type="CDD" id="cd01065">
    <property type="entry name" value="NAD_bind_Shikimate_DH"/>
    <property type="match status" value="1"/>
</dbReference>
<comment type="caution">
    <text evidence="8">Lacks conserved residue(s) required for the propagation of feature annotation.</text>
</comment>
<dbReference type="AlphaFoldDB" id="A0AAP2W8I0"/>
<feature type="binding site" evidence="8">
    <location>
        <position position="92"/>
    </location>
    <ligand>
        <name>shikimate</name>
        <dbReference type="ChEBI" id="CHEBI:36208"/>
    </ligand>
</feature>
<evidence type="ECO:0000256" key="4">
    <source>
        <dbReference type="ARBA" id="ARBA00022857"/>
    </source>
</evidence>
<comment type="catalytic activity">
    <reaction evidence="7 8">
        <text>shikimate + NADP(+) = 3-dehydroshikimate + NADPH + H(+)</text>
        <dbReference type="Rhea" id="RHEA:17737"/>
        <dbReference type="ChEBI" id="CHEBI:15378"/>
        <dbReference type="ChEBI" id="CHEBI:16630"/>
        <dbReference type="ChEBI" id="CHEBI:36208"/>
        <dbReference type="ChEBI" id="CHEBI:57783"/>
        <dbReference type="ChEBI" id="CHEBI:58349"/>
        <dbReference type="EC" id="1.1.1.25"/>
    </reaction>
</comment>
<evidence type="ECO:0000259" key="9">
    <source>
        <dbReference type="Pfam" id="PF01488"/>
    </source>
</evidence>
<dbReference type="Proteomes" id="UP001299265">
    <property type="component" value="Unassembled WGS sequence"/>
</dbReference>
<dbReference type="GO" id="GO:0004764">
    <property type="term" value="F:shikimate 3-dehydrogenase (NADP+) activity"/>
    <property type="evidence" value="ECO:0007669"/>
    <property type="project" value="UniProtKB-UniRule"/>
</dbReference>
<keyword evidence="4 8" id="KW-0521">NADP</keyword>
<dbReference type="InterPro" id="IPR011342">
    <property type="entry name" value="Shikimate_DH"/>
</dbReference>
<feature type="binding site" evidence="8">
    <location>
        <position position="67"/>
    </location>
    <ligand>
        <name>shikimate</name>
        <dbReference type="ChEBI" id="CHEBI:36208"/>
    </ligand>
</feature>
<feature type="binding site" evidence="8">
    <location>
        <position position="256"/>
    </location>
    <ligand>
        <name>shikimate</name>
        <dbReference type="ChEBI" id="CHEBI:36208"/>
    </ligand>
</feature>
<dbReference type="Pfam" id="PF01488">
    <property type="entry name" value="Shikimate_DH"/>
    <property type="match status" value="1"/>
</dbReference>
<feature type="binding site" evidence="8">
    <location>
        <position position="107"/>
    </location>
    <ligand>
        <name>shikimate</name>
        <dbReference type="ChEBI" id="CHEBI:36208"/>
    </ligand>
</feature>
<feature type="binding site" evidence="8">
    <location>
        <begin position="131"/>
        <end position="135"/>
    </location>
    <ligand>
        <name>NADP(+)</name>
        <dbReference type="ChEBI" id="CHEBI:58349"/>
    </ligand>
</feature>
<comment type="subunit">
    <text evidence="8">Homodimer.</text>
</comment>
<dbReference type="GO" id="GO:0009423">
    <property type="term" value="P:chorismate biosynthetic process"/>
    <property type="evidence" value="ECO:0007669"/>
    <property type="project" value="UniProtKB-UniRule"/>
</dbReference>
<feature type="domain" description="Quinate/shikimate 5-dehydrogenase/glutamyl-tRNA reductase" evidence="9">
    <location>
        <begin position="121"/>
        <end position="199"/>
    </location>
</feature>
<comment type="similarity">
    <text evidence="8">Belongs to the shikimate dehydrogenase family.</text>
</comment>
<dbReference type="InterPro" id="IPR022893">
    <property type="entry name" value="Shikimate_DH_fam"/>
</dbReference>
<keyword evidence="3 8" id="KW-0028">Amino-acid biosynthesis</keyword>
<gene>
    <name evidence="8 12" type="primary">aroE</name>
    <name evidence="12" type="ORF">LQE92_13050</name>
</gene>
<dbReference type="GO" id="GO:0019632">
    <property type="term" value="P:shikimate metabolic process"/>
    <property type="evidence" value="ECO:0007669"/>
    <property type="project" value="InterPro"/>
</dbReference>
<feature type="binding site" evidence="8">
    <location>
        <position position="226"/>
    </location>
    <ligand>
        <name>NADP(+)</name>
        <dbReference type="ChEBI" id="CHEBI:58349"/>
    </ligand>
</feature>
<dbReference type="GO" id="GO:0008652">
    <property type="term" value="P:amino acid biosynthetic process"/>
    <property type="evidence" value="ECO:0007669"/>
    <property type="project" value="UniProtKB-KW"/>
</dbReference>
<dbReference type="NCBIfam" id="TIGR00507">
    <property type="entry name" value="aroE"/>
    <property type="match status" value="1"/>
</dbReference>
<dbReference type="HAMAP" id="MF_00222">
    <property type="entry name" value="Shikimate_DH_AroE"/>
    <property type="match status" value="1"/>
</dbReference>
<reference evidence="12 13" key="1">
    <citation type="submission" date="2021-11" db="EMBL/GenBank/DDBJ databases">
        <title>Lacrimispora sp. nov. NSJ-141 isolated from human feces.</title>
        <authorList>
            <person name="Abdugheni R."/>
        </authorList>
    </citation>
    <scope>NUCLEOTIDE SEQUENCE [LARGE SCALE GENOMIC DNA]</scope>
    <source>
        <strain evidence="12 13">NSJ-141</strain>
    </source>
</reference>
<feature type="active site" description="Proton acceptor" evidence="8">
    <location>
        <position position="71"/>
    </location>
</feature>
<dbReference type="GO" id="GO:0009073">
    <property type="term" value="P:aromatic amino acid family biosynthetic process"/>
    <property type="evidence" value="ECO:0007669"/>
    <property type="project" value="UniProtKB-KW"/>
</dbReference>
<dbReference type="InterPro" id="IPR041121">
    <property type="entry name" value="SDH_C"/>
</dbReference>
<protein>
    <recommendedName>
        <fullName evidence="2 8">Shikimate dehydrogenase (NADP(+))</fullName>
        <shortName evidence="8">SDH</shortName>
        <ecNumber evidence="2 8">1.1.1.25</ecNumber>
    </recommendedName>
</protein>
<dbReference type="Pfam" id="PF18317">
    <property type="entry name" value="SDH_C"/>
    <property type="match status" value="1"/>
</dbReference>
<feature type="domain" description="Shikimate dehydrogenase substrate binding N-terminal" evidence="10">
    <location>
        <begin position="13"/>
        <end position="94"/>
    </location>
</feature>
<dbReference type="RefSeq" id="WP_231063392.1">
    <property type="nucleotide sequence ID" value="NZ_JAJNOR010000009.1"/>
</dbReference>
<dbReference type="Gene3D" id="3.40.50.720">
    <property type="entry name" value="NAD(P)-binding Rossmann-like Domain"/>
    <property type="match status" value="1"/>
</dbReference>
<dbReference type="InterPro" id="IPR006151">
    <property type="entry name" value="Shikm_DH/Glu-tRNA_Rdtase"/>
</dbReference>
<evidence type="ECO:0000313" key="13">
    <source>
        <dbReference type="Proteomes" id="UP001299265"/>
    </source>
</evidence>
<evidence type="ECO:0000256" key="6">
    <source>
        <dbReference type="ARBA" id="ARBA00023141"/>
    </source>
</evidence>
<dbReference type="SUPFAM" id="SSF51735">
    <property type="entry name" value="NAD(P)-binding Rossmann-fold domains"/>
    <property type="match status" value="1"/>
</dbReference>
<sequence length="284" mass="30667">MSKNYRAELVGAFGNPIDENPTGVMEEAAFAAKGLNFRYLTVKVDKEDLEAAMNGVKAFQMKGINLTIPHKVRVLEYLDELSEAARIIGAVNMVVNKDGKLWGENTDGKGFLISLKNEDVSVDGKNVVILGAGGAAKAIGVECALAGAKKITVVNRSRERGQDLAHLIAEKTSADSQYVSWDASYRVEPNTDILINATSIGLYPDVDKKPDVDYNTITPSMVVSDVVFNDPNTLFLQEAAKRGSHTVNGLGMLVNQGALNFTLWTGTEAPLDVMTDALKKEFGL</sequence>
<dbReference type="InterPro" id="IPR036291">
    <property type="entry name" value="NAD(P)-bd_dom_sf"/>
</dbReference>
<feature type="binding site" evidence="8">
    <location>
        <position position="249"/>
    </location>
    <ligand>
        <name>NADP(+)</name>
        <dbReference type="ChEBI" id="CHEBI:58349"/>
    </ligand>
</feature>
<evidence type="ECO:0000259" key="10">
    <source>
        <dbReference type="Pfam" id="PF08501"/>
    </source>
</evidence>
<feature type="binding site" evidence="8">
    <location>
        <position position="83"/>
    </location>
    <ligand>
        <name>NADP(+)</name>
        <dbReference type="ChEBI" id="CHEBI:58349"/>
    </ligand>
</feature>
<dbReference type="PANTHER" id="PTHR21089:SF1">
    <property type="entry name" value="BIFUNCTIONAL 3-DEHYDROQUINATE DEHYDRATASE_SHIKIMATE DEHYDROGENASE, CHLOROPLASTIC"/>
    <property type="match status" value="1"/>
</dbReference>
<keyword evidence="5 8" id="KW-0560">Oxidoreductase</keyword>
<proteinExistence type="inferred from homology"/>
<evidence type="ECO:0000256" key="1">
    <source>
        <dbReference type="ARBA" id="ARBA00004871"/>
    </source>
</evidence>
<dbReference type="EMBL" id="JAJNOR010000009">
    <property type="protein sequence ID" value="MCD2493543.1"/>
    <property type="molecule type" value="Genomic_DNA"/>
</dbReference>
<dbReference type="InterPro" id="IPR046346">
    <property type="entry name" value="Aminoacid_DH-like_N_sf"/>
</dbReference>
<evidence type="ECO:0000256" key="8">
    <source>
        <dbReference type="HAMAP-Rule" id="MF_00222"/>
    </source>
</evidence>
<evidence type="ECO:0000256" key="5">
    <source>
        <dbReference type="ARBA" id="ARBA00023002"/>
    </source>
</evidence>
<feature type="domain" description="SDH C-terminal" evidence="11">
    <location>
        <begin position="249"/>
        <end position="279"/>
    </location>
</feature>
<name>A0AAP2W8I0_9FIRM</name>
<dbReference type="EC" id="1.1.1.25" evidence="2 8"/>
<dbReference type="GO" id="GO:0050661">
    <property type="term" value="F:NADP binding"/>
    <property type="evidence" value="ECO:0007669"/>
    <property type="project" value="InterPro"/>
</dbReference>
<evidence type="ECO:0000256" key="3">
    <source>
        <dbReference type="ARBA" id="ARBA00022605"/>
    </source>
</evidence>
<evidence type="ECO:0000256" key="7">
    <source>
        <dbReference type="ARBA" id="ARBA00049442"/>
    </source>
</evidence>
<evidence type="ECO:0000259" key="11">
    <source>
        <dbReference type="Pfam" id="PF18317"/>
    </source>
</evidence>